<feature type="compositionally biased region" description="Polar residues" evidence="1">
    <location>
        <begin position="62"/>
        <end position="78"/>
    </location>
</feature>
<protein>
    <submittedName>
        <fullName evidence="2">Uncharacterized protein</fullName>
    </submittedName>
</protein>
<keyword evidence="3" id="KW-1185">Reference proteome</keyword>
<comment type="caution">
    <text evidence="2">The sequence shown here is derived from an EMBL/GenBank/DDBJ whole genome shotgun (WGS) entry which is preliminary data.</text>
</comment>
<feature type="region of interest" description="Disordered" evidence="1">
    <location>
        <begin position="56"/>
        <end position="120"/>
    </location>
</feature>
<evidence type="ECO:0000313" key="3">
    <source>
        <dbReference type="Proteomes" id="UP000076837"/>
    </source>
</evidence>
<organism evidence="2 3">
    <name type="scientific">Didymella rabiei</name>
    <name type="common">Chickpea ascochyta blight fungus</name>
    <name type="synonym">Mycosphaerella rabiei</name>
    <dbReference type="NCBI Taxonomy" id="5454"/>
    <lineage>
        <taxon>Eukaryota</taxon>
        <taxon>Fungi</taxon>
        <taxon>Dikarya</taxon>
        <taxon>Ascomycota</taxon>
        <taxon>Pezizomycotina</taxon>
        <taxon>Dothideomycetes</taxon>
        <taxon>Pleosporomycetidae</taxon>
        <taxon>Pleosporales</taxon>
        <taxon>Pleosporineae</taxon>
        <taxon>Didymellaceae</taxon>
        <taxon>Ascochyta</taxon>
    </lineage>
</organism>
<name>A0A162XTJ3_DIDRA</name>
<dbReference type="AlphaFoldDB" id="A0A162XTJ3"/>
<dbReference type="EMBL" id="JYNV01000290">
    <property type="protein sequence ID" value="KZM19675.1"/>
    <property type="molecule type" value="Genomic_DNA"/>
</dbReference>
<proteinExistence type="predicted"/>
<dbReference type="STRING" id="5454.A0A162XTJ3"/>
<dbReference type="OrthoDB" id="5403747at2759"/>
<dbReference type="Proteomes" id="UP000076837">
    <property type="component" value="Unassembled WGS sequence"/>
</dbReference>
<accession>A0A162XTJ3</accession>
<evidence type="ECO:0000256" key="1">
    <source>
        <dbReference type="SAM" id="MobiDB-lite"/>
    </source>
</evidence>
<sequence length="155" mass="16594">MSNPNDLTTREMEVLALAWQCMESEPKVNIQKLAQLTGYTSGSASVTFGKIKRKLKGKAAGVTTSNPATPKRQTNNRGPRSAPKSSPKRGATEEAAAGTPSKKGKMASKLAANDDDDEEFTTFTVKKEEVEDIANGADAFFQEAAAYATADDYQV</sequence>
<evidence type="ECO:0000313" key="2">
    <source>
        <dbReference type="EMBL" id="KZM19675.1"/>
    </source>
</evidence>
<reference evidence="2 3" key="1">
    <citation type="journal article" date="2016" name="Sci. Rep.">
        <title>Draft genome sequencing and secretome analysis of fungal phytopathogen Ascochyta rabiei provides insight into the necrotrophic effector repertoire.</title>
        <authorList>
            <person name="Verma S."/>
            <person name="Gazara R.K."/>
            <person name="Nizam S."/>
            <person name="Parween S."/>
            <person name="Chattopadhyay D."/>
            <person name="Verma P.K."/>
        </authorList>
    </citation>
    <scope>NUCLEOTIDE SEQUENCE [LARGE SCALE GENOMIC DNA]</scope>
    <source>
        <strain evidence="2 3">ArDII</strain>
    </source>
</reference>
<gene>
    <name evidence="2" type="ORF">ST47_g9239</name>
</gene>